<evidence type="ECO:0000256" key="1">
    <source>
        <dbReference type="ARBA" id="ARBA00010641"/>
    </source>
</evidence>
<evidence type="ECO:0000256" key="2">
    <source>
        <dbReference type="ARBA" id="ARBA00023015"/>
    </source>
</evidence>
<evidence type="ECO:0000259" key="6">
    <source>
        <dbReference type="Pfam" id="PF04542"/>
    </source>
</evidence>
<dbReference type="InterPro" id="IPR013325">
    <property type="entry name" value="RNA_pol_sigma_r2"/>
</dbReference>
<dbReference type="RefSeq" id="WP_144069528.1">
    <property type="nucleotide sequence ID" value="NZ_CP041636.1"/>
</dbReference>
<dbReference type="InterPro" id="IPR007627">
    <property type="entry name" value="RNA_pol_sigma70_r2"/>
</dbReference>
<evidence type="ECO:0000256" key="3">
    <source>
        <dbReference type="ARBA" id="ARBA00023082"/>
    </source>
</evidence>
<name>A0A516H453_9PROT</name>
<reference evidence="8 9" key="1">
    <citation type="submission" date="2019-07" db="EMBL/GenBank/DDBJ databases">
        <title>Genome sequencing for Ferrovibrio sp. K5.</title>
        <authorList>
            <person name="Park S.-J."/>
        </authorList>
    </citation>
    <scope>NUCLEOTIDE SEQUENCE [LARGE SCALE GENOMIC DNA]</scope>
    <source>
        <strain evidence="8 9">K5</strain>
    </source>
</reference>
<gene>
    <name evidence="8" type="ORF">FNB15_15220</name>
</gene>
<keyword evidence="3" id="KW-0731">Sigma factor</keyword>
<feature type="region of interest" description="Disordered" evidence="5">
    <location>
        <begin position="167"/>
        <end position="186"/>
    </location>
</feature>
<evidence type="ECO:0000256" key="4">
    <source>
        <dbReference type="ARBA" id="ARBA00023163"/>
    </source>
</evidence>
<dbReference type="KEGG" id="fer:FNB15_15220"/>
<dbReference type="AlphaFoldDB" id="A0A516H453"/>
<evidence type="ECO:0000256" key="5">
    <source>
        <dbReference type="SAM" id="MobiDB-lite"/>
    </source>
</evidence>
<dbReference type="PANTHER" id="PTHR43133:SF63">
    <property type="entry name" value="RNA POLYMERASE SIGMA FACTOR FECI-RELATED"/>
    <property type="match status" value="1"/>
</dbReference>
<organism evidence="8 9">
    <name type="scientific">Ferrovibrio terrae</name>
    <dbReference type="NCBI Taxonomy" id="2594003"/>
    <lineage>
        <taxon>Bacteria</taxon>
        <taxon>Pseudomonadati</taxon>
        <taxon>Pseudomonadota</taxon>
        <taxon>Alphaproteobacteria</taxon>
        <taxon>Rhodospirillales</taxon>
        <taxon>Rhodospirillaceae</taxon>
        <taxon>Ferrovibrio</taxon>
    </lineage>
</organism>
<protein>
    <submittedName>
        <fullName evidence="8">RNA polymerase sigma factor</fullName>
    </submittedName>
</protein>
<keyword evidence="4" id="KW-0804">Transcription</keyword>
<dbReference type="SUPFAM" id="SSF88946">
    <property type="entry name" value="Sigma2 domain of RNA polymerase sigma factors"/>
    <property type="match status" value="1"/>
</dbReference>
<evidence type="ECO:0000313" key="9">
    <source>
        <dbReference type="Proteomes" id="UP000317496"/>
    </source>
</evidence>
<dbReference type="Pfam" id="PF04542">
    <property type="entry name" value="Sigma70_r2"/>
    <property type="match status" value="1"/>
</dbReference>
<keyword evidence="9" id="KW-1185">Reference proteome</keyword>
<dbReference type="InterPro" id="IPR014284">
    <property type="entry name" value="RNA_pol_sigma-70_dom"/>
</dbReference>
<dbReference type="OrthoDB" id="9794372at2"/>
<evidence type="ECO:0000259" key="7">
    <source>
        <dbReference type="Pfam" id="PF08281"/>
    </source>
</evidence>
<dbReference type="Gene3D" id="1.10.10.10">
    <property type="entry name" value="Winged helix-like DNA-binding domain superfamily/Winged helix DNA-binding domain"/>
    <property type="match status" value="1"/>
</dbReference>
<dbReference type="InterPro" id="IPR036388">
    <property type="entry name" value="WH-like_DNA-bd_sf"/>
</dbReference>
<dbReference type="Proteomes" id="UP000317496">
    <property type="component" value="Chromosome"/>
</dbReference>
<dbReference type="GO" id="GO:0006352">
    <property type="term" value="P:DNA-templated transcription initiation"/>
    <property type="evidence" value="ECO:0007669"/>
    <property type="project" value="InterPro"/>
</dbReference>
<dbReference type="EMBL" id="CP041636">
    <property type="protein sequence ID" value="QDO98547.1"/>
    <property type="molecule type" value="Genomic_DNA"/>
</dbReference>
<dbReference type="Pfam" id="PF08281">
    <property type="entry name" value="Sigma70_r4_2"/>
    <property type="match status" value="1"/>
</dbReference>
<feature type="domain" description="RNA polymerase sigma factor 70 region 4 type 2" evidence="7">
    <location>
        <begin position="109"/>
        <end position="158"/>
    </location>
</feature>
<keyword evidence="2" id="KW-0805">Transcription regulation</keyword>
<dbReference type="InterPro" id="IPR013249">
    <property type="entry name" value="RNA_pol_sigma70_r4_t2"/>
</dbReference>
<dbReference type="PANTHER" id="PTHR43133">
    <property type="entry name" value="RNA POLYMERASE ECF-TYPE SIGMA FACTO"/>
    <property type="match status" value="1"/>
</dbReference>
<accession>A0A516H453</accession>
<dbReference type="Gene3D" id="1.10.1740.10">
    <property type="match status" value="1"/>
</dbReference>
<dbReference type="GO" id="GO:0016987">
    <property type="term" value="F:sigma factor activity"/>
    <property type="evidence" value="ECO:0007669"/>
    <property type="project" value="UniProtKB-KW"/>
</dbReference>
<dbReference type="NCBIfam" id="TIGR02937">
    <property type="entry name" value="sigma70-ECF"/>
    <property type="match status" value="1"/>
</dbReference>
<feature type="domain" description="RNA polymerase sigma-70 region 2" evidence="6">
    <location>
        <begin position="12"/>
        <end position="75"/>
    </location>
</feature>
<evidence type="ECO:0000313" key="8">
    <source>
        <dbReference type="EMBL" id="QDO98547.1"/>
    </source>
</evidence>
<dbReference type="InterPro" id="IPR013324">
    <property type="entry name" value="RNA_pol_sigma_r3/r4-like"/>
</dbReference>
<sequence length="186" mass="20528">MITIRDILLAAFSEHQDSLKRFLARRLGNVTLAEDLAQETWLRVAKIDGAGDVDNPRAYLFRIAANLALDHQRHVNRGVEVEAGPDLQGIADHSPTPENIALHRSEFSRLLRVVEGLTPRCREVFILAKFEERTYAEIAETLGISRNTVITHMVAALSAIERAMGPEAEAEKNAGGSSLGLPRRPS</sequence>
<dbReference type="SUPFAM" id="SSF88659">
    <property type="entry name" value="Sigma3 and sigma4 domains of RNA polymerase sigma factors"/>
    <property type="match status" value="1"/>
</dbReference>
<proteinExistence type="inferred from homology"/>
<comment type="similarity">
    <text evidence="1">Belongs to the sigma-70 factor family. ECF subfamily.</text>
</comment>
<dbReference type="InterPro" id="IPR039425">
    <property type="entry name" value="RNA_pol_sigma-70-like"/>
</dbReference>
<dbReference type="CDD" id="cd06171">
    <property type="entry name" value="Sigma70_r4"/>
    <property type="match status" value="1"/>
</dbReference>
<dbReference type="GO" id="GO:0003677">
    <property type="term" value="F:DNA binding"/>
    <property type="evidence" value="ECO:0007669"/>
    <property type="project" value="InterPro"/>
</dbReference>